<dbReference type="GO" id="GO:0003677">
    <property type="term" value="F:DNA binding"/>
    <property type="evidence" value="ECO:0007669"/>
    <property type="project" value="UniProtKB-KW"/>
</dbReference>
<dbReference type="PRINTS" id="PR00034">
    <property type="entry name" value="HTHCRP"/>
</dbReference>
<dbReference type="EMBL" id="CP034437">
    <property type="protein sequence ID" value="AZN41610.1"/>
    <property type="molecule type" value="Genomic_DNA"/>
</dbReference>
<dbReference type="SUPFAM" id="SSF51206">
    <property type="entry name" value="cAMP-binding domain-like"/>
    <property type="match status" value="1"/>
</dbReference>
<dbReference type="PROSITE" id="PS50042">
    <property type="entry name" value="CNMP_BINDING_3"/>
    <property type="match status" value="1"/>
</dbReference>
<dbReference type="GO" id="GO:0005829">
    <property type="term" value="C:cytosol"/>
    <property type="evidence" value="ECO:0007669"/>
    <property type="project" value="TreeGrafter"/>
</dbReference>
<keyword evidence="8" id="KW-1185">Reference proteome</keyword>
<gene>
    <name evidence="7" type="ORF">EJC50_19465</name>
</gene>
<feature type="domain" description="Cyclic nucleotide-binding" evidence="5">
    <location>
        <begin position="15"/>
        <end position="138"/>
    </location>
</feature>
<dbReference type="RefSeq" id="WP_126017316.1">
    <property type="nucleotide sequence ID" value="NZ_CP034437.1"/>
</dbReference>
<protein>
    <submittedName>
        <fullName evidence="7">Crp/Fnr family transcriptional regulator</fullName>
    </submittedName>
</protein>
<dbReference type="CDD" id="cd00038">
    <property type="entry name" value="CAP_ED"/>
    <property type="match status" value="1"/>
</dbReference>
<dbReference type="InterPro" id="IPR050397">
    <property type="entry name" value="Env_Response_Regulators"/>
</dbReference>
<sequence length="236" mass="27146">MEHMEAKFSMSQIKLFESLSGEIIDEMNQGMNDSNLITKPKKHIIQTPDHEKNGLFFIVSGKVRFYKTNSAGKEYTVCILDDGGVFGEVESFSLGNKGTYVETMEETMFYRMPNEQFGLLLTKYPELSFPFLSEISRRLRLQDELVEKLIFRDLRGKVLYFLDRLSHKFGVEEDGYLKIDLPLTHQELANMIGATREAVSLTLQELSNEGILLTSRKTIMIHIEKALKEMKSNQTL</sequence>
<dbReference type="Pfam" id="PF00027">
    <property type="entry name" value="cNMP_binding"/>
    <property type="match status" value="1"/>
</dbReference>
<evidence type="ECO:0000313" key="8">
    <source>
        <dbReference type="Proteomes" id="UP000272528"/>
    </source>
</evidence>
<accession>A0A3S9A799</accession>
<dbReference type="InterPro" id="IPR036388">
    <property type="entry name" value="WH-like_DNA-bd_sf"/>
</dbReference>
<dbReference type="InterPro" id="IPR018490">
    <property type="entry name" value="cNMP-bd_dom_sf"/>
</dbReference>
<dbReference type="Gene3D" id="2.60.120.10">
    <property type="entry name" value="Jelly Rolls"/>
    <property type="match status" value="1"/>
</dbReference>
<dbReference type="PANTHER" id="PTHR24567">
    <property type="entry name" value="CRP FAMILY TRANSCRIPTIONAL REGULATORY PROTEIN"/>
    <property type="match status" value="1"/>
</dbReference>
<dbReference type="PROSITE" id="PS51063">
    <property type="entry name" value="HTH_CRP_2"/>
    <property type="match status" value="1"/>
</dbReference>
<evidence type="ECO:0000256" key="3">
    <source>
        <dbReference type="ARBA" id="ARBA00023159"/>
    </source>
</evidence>
<dbReference type="SMART" id="SM00419">
    <property type="entry name" value="HTH_CRP"/>
    <property type="match status" value="1"/>
</dbReference>
<evidence type="ECO:0000256" key="2">
    <source>
        <dbReference type="ARBA" id="ARBA00023125"/>
    </source>
</evidence>
<dbReference type="PANTHER" id="PTHR24567:SF26">
    <property type="entry name" value="REGULATORY PROTEIN YEIL"/>
    <property type="match status" value="1"/>
</dbReference>
<feature type="domain" description="HTH crp-type" evidence="6">
    <location>
        <begin position="152"/>
        <end position="225"/>
    </location>
</feature>
<dbReference type="Proteomes" id="UP000272528">
    <property type="component" value="Chromosome"/>
</dbReference>
<dbReference type="InterPro" id="IPR000595">
    <property type="entry name" value="cNMP-bd_dom"/>
</dbReference>
<organism evidence="7 8">
    <name type="scientific">Paenibacillus albus</name>
    <dbReference type="NCBI Taxonomy" id="2495582"/>
    <lineage>
        <taxon>Bacteria</taxon>
        <taxon>Bacillati</taxon>
        <taxon>Bacillota</taxon>
        <taxon>Bacilli</taxon>
        <taxon>Bacillales</taxon>
        <taxon>Paenibacillaceae</taxon>
        <taxon>Paenibacillus</taxon>
    </lineage>
</organism>
<dbReference type="Gene3D" id="1.10.10.10">
    <property type="entry name" value="Winged helix-like DNA-binding domain superfamily/Winged helix DNA-binding domain"/>
    <property type="match status" value="1"/>
</dbReference>
<keyword evidence="4" id="KW-0804">Transcription</keyword>
<evidence type="ECO:0000256" key="1">
    <source>
        <dbReference type="ARBA" id="ARBA00023015"/>
    </source>
</evidence>
<evidence type="ECO:0000259" key="5">
    <source>
        <dbReference type="PROSITE" id="PS50042"/>
    </source>
</evidence>
<name>A0A3S9A799_9BACL</name>
<dbReference type="OrthoDB" id="9812325at2"/>
<keyword evidence="1" id="KW-0805">Transcription regulation</keyword>
<dbReference type="GO" id="GO:0003700">
    <property type="term" value="F:DNA-binding transcription factor activity"/>
    <property type="evidence" value="ECO:0007669"/>
    <property type="project" value="TreeGrafter"/>
</dbReference>
<keyword evidence="2" id="KW-0238">DNA-binding</keyword>
<reference evidence="8" key="1">
    <citation type="submission" date="2018-12" db="EMBL/GenBank/DDBJ databases">
        <title>Genome sequence of Peanibacillus sp.</title>
        <authorList>
            <person name="Subramani G."/>
            <person name="Srinivasan S."/>
            <person name="Kim M.K."/>
        </authorList>
    </citation>
    <scope>NUCLEOTIDE SEQUENCE [LARGE SCALE GENOMIC DNA]</scope>
    <source>
        <strain evidence="8">18JY67-1</strain>
    </source>
</reference>
<dbReference type="SUPFAM" id="SSF46785">
    <property type="entry name" value="Winged helix' DNA-binding domain"/>
    <property type="match status" value="1"/>
</dbReference>
<dbReference type="AlphaFoldDB" id="A0A3S9A799"/>
<dbReference type="InterPro" id="IPR036390">
    <property type="entry name" value="WH_DNA-bd_sf"/>
</dbReference>
<evidence type="ECO:0000259" key="6">
    <source>
        <dbReference type="PROSITE" id="PS51063"/>
    </source>
</evidence>
<dbReference type="Pfam" id="PF13545">
    <property type="entry name" value="HTH_Crp_2"/>
    <property type="match status" value="1"/>
</dbReference>
<dbReference type="InterPro" id="IPR012318">
    <property type="entry name" value="HTH_CRP"/>
</dbReference>
<keyword evidence="3" id="KW-0010">Activator</keyword>
<dbReference type="KEGG" id="palb:EJC50_19465"/>
<evidence type="ECO:0000313" key="7">
    <source>
        <dbReference type="EMBL" id="AZN41610.1"/>
    </source>
</evidence>
<evidence type="ECO:0000256" key="4">
    <source>
        <dbReference type="ARBA" id="ARBA00023163"/>
    </source>
</evidence>
<proteinExistence type="predicted"/>
<dbReference type="InterPro" id="IPR014710">
    <property type="entry name" value="RmlC-like_jellyroll"/>
</dbReference>